<dbReference type="InterPro" id="IPR021293">
    <property type="entry name" value="DUF2865"/>
</dbReference>
<dbReference type="RefSeq" id="WP_220227122.1">
    <property type="nucleotide sequence ID" value="NZ_JAICBX010000001.1"/>
</dbReference>
<evidence type="ECO:0000313" key="4">
    <source>
        <dbReference type="EMBL" id="MBW8636439.1"/>
    </source>
</evidence>
<organism evidence="4 5">
    <name type="scientific">Flavimaribacter sediminis</name>
    <dbReference type="NCBI Taxonomy" id="2865987"/>
    <lineage>
        <taxon>Bacteria</taxon>
        <taxon>Pseudomonadati</taxon>
        <taxon>Pseudomonadota</taxon>
        <taxon>Alphaproteobacteria</taxon>
        <taxon>Hyphomicrobiales</taxon>
        <taxon>Rhizobiaceae</taxon>
        <taxon>Flavimaribacter</taxon>
    </lineage>
</organism>
<protein>
    <submittedName>
        <fullName evidence="4">DUF2865 domain-containing protein</fullName>
    </submittedName>
</protein>
<feature type="region of interest" description="Disordered" evidence="2">
    <location>
        <begin position="262"/>
        <end position="362"/>
    </location>
</feature>
<sequence>MKHGLLNRVAAIAALTAVAAVGVDSETRAQNSDVCARLQSQLDQYPAKNVQSPYLRRFEETLREQQLILDRARAAVADGQCTSGSITVYGSSDNSVCNRMRVRIAQLEEEVALLTQRRDALAAEGRETGRGRIVSALRANGCPVEQRQVVIHDSVRLRDRARERALDDPSRRYRTMCVRACDGYYFPISFSSSPAEFGRDAEQCARQCPGADVSLYIHSVPEQRSEDMVSANDGSPYVSLPNAFAYRNGLTSSCSCNKAPVTANRSTAPKKQSSIILPDKIPVPENKPQPSSGGTNSAVANASPDTVPSSENQVKLAPRSADDENEFEEMDPDRNVRVVGPMFLPDQSEATDRQAPDQSDSP</sequence>
<accession>A0AAE2ZH02</accession>
<evidence type="ECO:0000256" key="1">
    <source>
        <dbReference type="SAM" id="Coils"/>
    </source>
</evidence>
<evidence type="ECO:0000256" key="3">
    <source>
        <dbReference type="SAM" id="SignalP"/>
    </source>
</evidence>
<name>A0AAE2ZH02_9HYPH</name>
<feature type="coiled-coil region" evidence="1">
    <location>
        <begin position="55"/>
        <end position="124"/>
    </location>
</feature>
<feature type="compositionally biased region" description="Polar residues" evidence="2">
    <location>
        <begin position="288"/>
        <end position="313"/>
    </location>
</feature>
<proteinExistence type="predicted"/>
<keyword evidence="3" id="KW-0732">Signal</keyword>
<dbReference type="AlphaFoldDB" id="A0AAE2ZH02"/>
<reference evidence="4" key="1">
    <citation type="submission" date="2021-08" db="EMBL/GenBank/DDBJ databases">
        <title>Hoeflea bacterium WL0058 sp. nov., isolated from the sediment.</title>
        <authorList>
            <person name="Wang L."/>
            <person name="Zhang D."/>
        </authorList>
    </citation>
    <scope>NUCLEOTIDE SEQUENCE</scope>
    <source>
        <strain evidence="4">WL0058</strain>
    </source>
</reference>
<dbReference type="Proteomes" id="UP001196509">
    <property type="component" value="Unassembled WGS sequence"/>
</dbReference>
<evidence type="ECO:0000313" key="5">
    <source>
        <dbReference type="Proteomes" id="UP001196509"/>
    </source>
</evidence>
<comment type="caution">
    <text evidence="4">The sequence shown here is derived from an EMBL/GenBank/DDBJ whole genome shotgun (WGS) entry which is preliminary data.</text>
</comment>
<keyword evidence="1" id="KW-0175">Coiled coil</keyword>
<feature type="signal peptide" evidence="3">
    <location>
        <begin position="1"/>
        <end position="19"/>
    </location>
</feature>
<dbReference type="EMBL" id="JAICBX010000001">
    <property type="protein sequence ID" value="MBW8636439.1"/>
    <property type="molecule type" value="Genomic_DNA"/>
</dbReference>
<feature type="chain" id="PRO_5042097258" evidence="3">
    <location>
        <begin position="20"/>
        <end position="362"/>
    </location>
</feature>
<feature type="compositionally biased region" description="Polar residues" evidence="2">
    <location>
        <begin position="263"/>
        <end position="275"/>
    </location>
</feature>
<keyword evidence="5" id="KW-1185">Reference proteome</keyword>
<gene>
    <name evidence="4" type="ORF">K1W69_04490</name>
</gene>
<evidence type="ECO:0000256" key="2">
    <source>
        <dbReference type="SAM" id="MobiDB-lite"/>
    </source>
</evidence>
<dbReference type="Pfam" id="PF11064">
    <property type="entry name" value="DUF2865"/>
    <property type="match status" value="1"/>
</dbReference>